<comment type="caution">
    <text evidence="3">The sequence shown here is derived from an EMBL/GenBank/DDBJ whole genome shotgun (WGS) entry which is preliminary data.</text>
</comment>
<dbReference type="InterPro" id="IPR038765">
    <property type="entry name" value="Papain-like_cys_pep_sf"/>
</dbReference>
<dbReference type="SUPFAM" id="SSF54001">
    <property type="entry name" value="Cysteine proteinases"/>
    <property type="match status" value="1"/>
</dbReference>
<dbReference type="Gene3D" id="2.80.10.50">
    <property type="match status" value="1"/>
</dbReference>
<dbReference type="PANTHER" id="PTHR12411">
    <property type="entry name" value="CYSTEINE PROTEASE FAMILY C1-RELATED"/>
    <property type="match status" value="1"/>
</dbReference>
<dbReference type="PROSITE" id="PS00639">
    <property type="entry name" value="THIOL_PROTEASE_HIS"/>
    <property type="match status" value="1"/>
</dbReference>
<evidence type="ECO:0000313" key="3">
    <source>
        <dbReference type="EMBL" id="PSC73420.1"/>
    </source>
</evidence>
<dbReference type="Gene3D" id="2.60.120.740">
    <property type="match status" value="1"/>
</dbReference>
<dbReference type="AlphaFoldDB" id="A0A2P6VH58"/>
<feature type="domain" description="SUEL-type lectin" evidence="2">
    <location>
        <begin position="608"/>
        <end position="728"/>
    </location>
</feature>
<accession>A0A2P6VH58</accession>
<dbReference type="STRING" id="554055.A0A2P6VH58"/>
<evidence type="ECO:0000313" key="4">
    <source>
        <dbReference type="Proteomes" id="UP000239649"/>
    </source>
</evidence>
<dbReference type="InterPro" id="IPR003609">
    <property type="entry name" value="Pan_app"/>
</dbReference>
<protein>
    <submittedName>
        <fullName evidence="3">Cysteine isoform B</fullName>
    </submittedName>
</protein>
<name>A0A2P6VH58_9CHLO</name>
<dbReference type="GO" id="GO:0030246">
    <property type="term" value="F:carbohydrate binding"/>
    <property type="evidence" value="ECO:0007669"/>
    <property type="project" value="InterPro"/>
</dbReference>
<dbReference type="InterPro" id="IPR000922">
    <property type="entry name" value="Lectin_gal-bd_dom"/>
</dbReference>
<sequence>MPVRDQGEQCKACWAFAATAAIESKLLIAAGLDAASSALDLSEQQLIDCASKEQGYISIGCKGGDLLDPFLYASRSGKNALEGWLTNETAPGPQQRCARRVGTEAVLKQPVVLGFYMGDSLFDAYAGEVWRAVECPGYPVDATPNYEEVLLDHALLVVGFNMTASPPYWEGSYGTCGMYGVVLAPTNASYMSPDAVARKSRASRTFLTPLYNNLPLDRCVEFTSNPWTETKACGYPAEPGLVTFTSPRHAGLPVDHCRAWSISCNEAAATAYCRLQGLSDAVDIGGNEPSPVGKTSYMDVRTFAQAHTALPLVPSPAVHQARRRLSTLMPTWECASNCKAFSYITCGRAAGFAACDVSRRLFGYELTGGSSVAGPLAAASHFDCCAFCSASSECTGWTWEAVGSSGSCYLKSGSWTEAATRRNSMVSGNWAPQGMPAVLATENIVSFAHCSAGQVITGISNPFFGAGTTNASTSFAVITGICVGKPGCAVRASNDLFGDPKPGQAKSLSFSLSCGLPSPPPPPPAPTTAVRFAWPLAHGRPVDNCWGYADDFVASECGGFVAHRWCLHRGFASAAFYEDDVDAPGGVTRFERYSPGEGCSGDCNAFRSIACAGTGYATCSITRRLFGIDLVGGDVLAGPLTATTFMDCCATCSANGSCTGWTWVPDFHSGNIIDPLYGASLADSANVSSVVSSLCVGESGCTVRARSDLFGDPSPTQLKRLSFAYTCAAAVYPEAPIRYSRASQESSFCVMPEGGASAPGTKAVVSQGGCGHKYVMLPHGAIRHQASGLCLQPPGGTVTPTNGTLLVHDTSCADVAATKFDT</sequence>
<evidence type="ECO:0000256" key="1">
    <source>
        <dbReference type="ARBA" id="ARBA00008455"/>
    </source>
</evidence>
<proteinExistence type="inferred from homology"/>
<gene>
    <name evidence="3" type="ORF">C2E20_3397</name>
</gene>
<organism evidence="3 4">
    <name type="scientific">Micractinium conductrix</name>
    <dbReference type="NCBI Taxonomy" id="554055"/>
    <lineage>
        <taxon>Eukaryota</taxon>
        <taxon>Viridiplantae</taxon>
        <taxon>Chlorophyta</taxon>
        <taxon>core chlorophytes</taxon>
        <taxon>Trebouxiophyceae</taxon>
        <taxon>Chlorellales</taxon>
        <taxon>Chlorellaceae</taxon>
        <taxon>Chlorella clade</taxon>
        <taxon>Micractinium</taxon>
    </lineage>
</organism>
<dbReference type="Proteomes" id="UP000239649">
    <property type="component" value="Unassembled WGS sequence"/>
</dbReference>
<dbReference type="GO" id="GO:0008234">
    <property type="term" value="F:cysteine-type peptidase activity"/>
    <property type="evidence" value="ECO:0007669"/>
    <property type="project" value="InterPro"/>
</dbReference>
<dbReference type="InterPro" id="IPR013128">
    <property type="entry name" value="Peptidase_C1A"/>
</dbReference>
<dbReference type="PROSITE" id="PS50228">
    <property type="entry name" value="SUEL_LECTIN"/>
    <property type="match status" value="1"/>
</dbReference>
<dbReference type="InterPro" id="IPR000668">
    <property type="entry name" value="Peptidase_C1A_C"/>
</dbReference>
<evidence type="ECO:0000259" key="2">
    <source>
        <dbReference type="PROSITE" id="PS50228"/>
    </source>
</evidence>
<dbReference type="InterPro" id="IPR025660">
    <property type="entry name" value="Pept_his_AS"/>
</dbReference>
<dbReference type="EMBL" id="LHPF02000007">
    <property type="protein sequence ID" value="PSC73420.1"/>
    <property type="molecule type" value="Genomic_DNA"/>
</dbReference>
<dbReference type="Pfam" id="PF14295">
    <property type="entry name" value="PAN_4"/>
    <property type="match status" value="2"/>
</dbReference>
<dbReference type="Pfam" id="PF00112">
    <property type="entry name" value="Peptidase_C1"/>
    <property type="match status" value="1"/>
</dbReference>
<dbReference type="InterPro" id="IPR043159">
    <property type="entry name" value="Lectin_gal-bd_sf"/>
</dbReference>
<reference evidence="3 4" key="1">
    <citation type="journal article" date="2018" name="Plant J.">
        <title>Genome sequences of Chlorella sorokiniana UTEX 1602 and Micractinium conductrix SAG 241.80: implications to maltose excretion by a green alga.</title>
        <authorList>
            <person name="Arriola M.B."/>
            <person name="Velmurugan N."/>
            <person name="Zhang Y."/>
            <person name="Plunkett M.H."/>
            <person name="Hondzo H."/>
            <person name="Barney B.M."/>
        </authorList>
    </citation>
    <scope>NUCLEOTIDE SEQUENCE [LARGE SCALE GENOMIC DNA]</scope>
    <source>
        <strain evidence="3 4">SAG 241.80</strain>
    </source>
</reference>
<dbReference type="SMART" id="SM00645">
    <property type="entry name" value="Pept_C1"/>
    <property type="match status" value="1"/>
</dbReference>
<dbReference type="GO" id="GO:0006508">
    <property type="term" value="P:proteolysis"/>
    <property type="evidence" value="ECO:0007669"/>
    <property type="project" value="InterPro"/>
</dbReference>
<comment type="similarity">
    <text evidence="1">Belongs to the peptidase C1 family.</text>
</comment>
<dbReference type="OrthoDB" id="10253408at2759"/>
<keyword evidence="4" id="KW-1185">Reference proteome</keyword>
<dbReference type="Gene3D" id="3.90.70.10">
    <property type="entry name" value="Cysteine proteinases"/>
    <property type="match status" value="1"/>
</dbReference>
<dbReference type="Gene3D" id="3.50.4.10">
    <property type="entry name" value="Hepatocyte Growth Factor"/>
    <property type="match status" value="1"/>
</dbReference>